<organism evidence="3 4">
    <name type="scientific">Cerrena zonata</name>
    <dbReference type="NCBI Taxonomy" id="2478898"/>
    <lineage>
        <taxon>Eukaryota</taxon>
        <taxon>Fungi</taxon>
        <taxon>Dikarya</taxon>
        <taxon>Basidiomycota</taxon>
        <taxon>Agaricomycotina</taxon>
        <taxon>Agaricomycetes</taxon>
        <taxon>Polyporales</taxon>
        <taxon>Cerrenaceae</taxon>
        <taxon>Cerrena</taxon>
    </lineage>
</organism>
<comment type="caution">
    <text evidence="3">The sequence shown here is derived from an EMBL/GenBank/DDBJ whole genome shotgun (WGS) entry which is preliminary data.</text>
</comment>
<evidence type="ECO:0000256" key="2">
    <source>
        <dbReference type="SAM" id="SignalP"/>
    </source>
</evidence>
<feature type="signal peptide" evidence="2">
    <location>
        <begin position="1"/>
        <end position="19"/>
    </location>
</feature>
<sequence length="75" mass="8182">MSTFKVLDILLIAGRLCVATEPTAREYKFSAGDTVHEGNPPTMREAHPTIFAETSQPLGPLTISRGESIRGQQQL</sequence>
<evidence type="ECO:0000313" key="3">
    <source>
        <dbReference type="EMBL" id="KAK7683513.1"/>
    </source>
</evidence>
<gene>
    <name evidence="3" type="ORF">QCA50_013347</name>
</gene>
<keyword evidence="4" id="KW-1185">Reference proteome</keyword>
<dbReference type="EMBL" id="JASBNA010000030">
    <property type="protein sequence ID" value="KAK7683513.1"/>
    <property type="molecule type" value="Genomic_DNA"/>
</dbReference>
<feature type="region of interest" description="Disordered" evidence="1">
    <location>
        <begin position="53"/>
        <end position="75"/>
    </location>
</feature>
<proteinExistence type="predicted"/>
<protein>
    <submittedName>
        <fullName evidence="3">Uncharacterized protein</fullName>
    </submittedName>
</protein>
<evidence type="ECO:0000256" key="1">
    <source>
        <dbReference type="SAM" id="MobiDB-lite"/>
    </source>
</evidence>
<keyword evidence="2" id="KW-0732">Signal</keyword>
<accession>A0AAW0FP95</accession>
<reference evidence="3 4" key="1">
    <citation type="submission" date="2022-09" db="EMBL/GenBank/DDBJ databases">
        <authorList>
            <person name="Palmer J.M."/>
        </authorList>
    </citation>
    <scope>NUCLEOTIDE SEQUENCE [LARGE SCALE GENOMIC DNA]</scope>
    <source>
        <strain evidence="3 4">DSM 7382</strain>
    </source>
</reference>
<dbReference type="AlphaFoldDB" id="A0AAW0FP95"/>
<dbReference type="Proteomes" id="UP001385951">
    <property type="component" value="Unassembled WGS sequence"/>
</dbReference>
<feature type="chain" id="PRO_5043788178" evidence="2">
    <location>
        <begin position="20"/>
        <end position="75"/>
    </location>
</feature>
<name>A0AAW0FP95_9APHY</name>
<evidence type="ECO:0000313" key="4">
    <source>
        <dbReference type="Proteomes" id="UP001385951"/>
    </source>
</evidence>